<feature type="region of interest" description="Disordered" evidence="10">
    <location>
        <begin position="1"/>
        <end position="27"/>
    </location>
</feature>
<dbReference type="GO" id="GO:0005634">
    <property type="term" value="C:nucleus"/>
    <property type="evidence" value="ECO:0007669"/>
    <property type="project" value="UniProtKB-SubCell"/>
</dbReference>
<keyword evidence="6" id="KW-0804">Transcription</keyword>
<dbReference type="GO" id="GO:0008168">
    <property type="term" value="F:methyltransferase activity"/>
    <property type="evidence" value="ECO:0007669"/>
    <property type="project" value="UniProtKB-KW"/>
</dbReference>
<evidence type="ECO:0000313" key="12">
    <source>
        <dbReference type="Proteomes" id="UP001174691"/>
    </source>
</evidence>
<keyword evidence="3" id="KW-0808">Transferase</keyword>
<keyword evidence="2 11" id="KW-0489">Methyltransferase</keyword>
<feature type="compositionally biased region" description="Basic and acidic residues" evidence="10">
    <location>
        <begin position="1"/>
        <end position="13"/>
    </location>
</feature>
<evidence type="ECO:0000256" key="4">
    <source>
        <dbReference type="ARBA" id="ARBA00022691"/>
    </source>
</evidence>
<evidence type="ECO:0000256" key="10">
    <source>
        <dbReference type="SAM" id="MobiDB-lite"/>
    </source>
</evidence>
<dbReference type="CDD" id="cd02440">
    <property type="entry name" value="AdoMet_MTases"/>
    <property type="match status" value="1"/>
</dbReference>
<proteinExistence type="inferred from homology"/>
<evidence type="ECO:0000256" key="8">
    <source>
        <dbReference type="ARBA" id="ARBA00038158"/>
    </source>
</evidence>
<evidence type="ECO:0000256" key="2">
    <source>
        <dbReference type="ARBA" id="ARBA00022603"/>
    </source>
</evidence>
<dbReference type="SUPFAM" id="SSF53335">
    <property type="entry name" value="S-adenosyl-L-methionine-dependent methyltransferases"/>
    <property type="match status" value="1"/>
</dbReference>
<comment type="subcellular location">
    <subcellularLocation>
        <location evidence="1">Nucleus</location>
    </subcellularLocation>
</comment>
<comment type="catalytic activity">
    <reaction evidence="9">
        <text>L-methionyl-[protein] + S-adenosyl-L-methionine = S-methyl-L-methionyl-[protein] + S-adenosyl-L-homocysteine</text>
        <dbReference type="Rhea" id="RHEA:60560"/>
        <dbReference type="Rhea" id="RHEA-COMP:12313"/>
        <dbReference type="Rhea" id="RHEA-COMP:15592"/>
        <dbReference type="ChEBI" id="CHEBI:16044"/>
        <dbReference type="ChEBI" id="CHEBI:57856"/>
        <dbReference type="ChEBI" id="CHEBI:59789"/>
        <dbReference type="ChEBI" id="CHEBI:142742"/>
    </reaction>
    <physiologicalReaction direction="left-to-right" evidence="9">
        <dbReference type="Rhea" id="RHEA:60561"/>
    </physiologicalReaction>
</comment>
<dbReference type="Pfam" id="PF13489">
    <property type="entry name" value="Methyltransf_23"/>
    <property type="match status" value="1"/>
</dbReference>
<dbReference type="Gene3D" id="3.40.50.150">
    <property type="entry name" value="Vaccinia Virus protein VP39"/>
    <property type="match status" value="1"/>
</dbReference>
<accession>A0AA38VMU4</accession>
<gene>
    <name evidence="11" type="ORF">NKR19_g7278</name>
</gene>
<dbReference type="PANTHER" id="PTHR43591">
    <property type="entry name" value="METHYLTRANSFERASE"/>
    <property type="match status" value="1"/>
</dbReference>
<evidence type="ECO:0000313" key="11">
    <source>
        <dbReference type="EMBL" id="KAJ9142272.1"/>
    </source>
</evidence>
<dbReference type="InterPro" id="IPR029063">
    <property type="entry name" value="SAM-dependent_MTases_sf"/>
</dbReference>
<dbReference type="Proteomes" id="UP001174691">
    <property type="component" value="Unassembled WGS sequence"/>
</dbReference>
<keyword evidence="5" id="KW-0805">Transcription regulation</keyword>
<name>A0AA38VMU4_9PEZI</name>
<evidence type="ECO:0000256" key="5">
    <source>
        <dbReference type="ARBA" id="ARBA00023015"/>
    </source>
</evidence>
<evidence type="ECO:0000256" key="6">
    <source>
        <dbReference type="ARBA" id="ARBA00023163"/>
    </source>
</evidence>
<sequence length="338" mass="38854">MSYNSSDRDRARTTTEMARPPQPMLSLDPEVAVDRRGVRYNPRKEYPENDRFYNFKHNGRYLFPCDEEEGNRLDIMHKTFTVARGKLFSAPVNISPGYMCNILDLGCGTGIWSIDVADEAPEGVRVRGVDLVLIQPEAIPKNVEFLQMDVEAPWQQDVGRDSWDLIHLRTLNGSIQNYPQLYSRIYSHLKPRVGYMEQVEIDWLPRCSDGTMSPYADILKWATELLSAMDIHGRSMRVDSQRTMAQLREAGFVDIKEEVIKVPISGWPSDPIERERGRWLALGLTKSLSALALAPLTRIKGRSKAEIDDLVERVRNEVAMRRIQAHCYVYVWTARRPQ</sequence>
<dbReference type="PANTHER" id="PTHR43591:SF30">
    <property type="entry name" value="PROTEIN-METHIONINE METHYLTRANSFERASE LAEA"/>
    <property type="match status" value="1"/>
</dbReference>
<evidence type="ECO:0000256" key="9">
    <source>
        <dbReference type="ARBA" id="ARBA00047870"/>
    </source>
</evidence>
<evidence type="ECO:0000256" key="3">
    <source>
        <dbReference type="ARBA" id="ARBA00022679"/>
    </source>
</evidence>
<comment type="caution">
    <text evidence="11">The sequence shown here is derived from an EMBL/GenBank/DDBJ whole genome shotgun (WGS) entry which is preliminary data.</text>
</comment>
<keyword evidence="4" id="KW-0949">S-adenosyl-L-methionine</keyword>
<dbReference type="AlphaFoldDB" id="A0AA38VMU4"/>
<dbReference type="EMBL" id="JANBVN010000124">
    <property type="protein sequence ID" value="KAJ9142272.1"/>
    <property type="molecule type" value="Genomic_DNA"/>
</dbReference>
<evidence type="ECO:0000256" key="1">
    <source>
        <dbReference type="ARBA" id="ARBA00004123"/>
    </source>
</evidence>
<dbReference type="GO" id="GO:0032259">
    <property type="term" value="P:methylation"/>
    <property type="evidence" value="ECO:0007669"/>
    <property type="project" value="UniProtKB-KW"/>
</dbReference>
<reference evidence="11" key="1">
    <citation type="submission" date="2022-07" db="EMBL/GenBank/DDBJ databases">
        <title>Fungi with potential for degradation of polypropylene.</title>
        <authorList>
            <person name="Gostincar C."/>
        </authorList>
    </citation>
    <scope>NUCLEOTIDE SEQUENCE</scope>
    <source>
        <strain evidence="11">EXF-13287</strain>
    </source>
</reference>
<comment type="similarity">
    <text evidence="8">Belongs to the methyltransferase superfamily. LaeA methyltransferase family.</text>
</comment>
<evidence type="ECO:0000256" key="7">
    <source>
        <dbReference type="ARBA" id="ARBA00023242"/>
    </source>
</evidence>
<keyword evidence="7" id="KW-0539">Nucleus</keyword>
<organism evidence="11 12">
    <name type="scientific">Coniochaeta hoffmannii</name>
    <dbReference type="NCBI Taxonomy" id="91930"/>
    <lineage>
        <taxon>Eukaryota</taxon>
        <taxon>Fungi</taxon>
        <taxon>Dikarya</taxon>
        <taxon>Ascomycota</taxon>
        <taxon>Pezizomycotina</taxon>
        <taxon>Sordariomycetes</taxon>
        <taxon>Sordariomycetidae</taxon>
        <taxon>Coniochaetales</taxon>
        <taxon>Coniochaetaceae</taxon>
        <taxon>Coniochaeta</taxon>
    </lineage>
</organism>
<protein>
    <submittedName>
        <fullName evidence="11">S-adenosyl-L-methionine-dependent methyltransferase</fullName>
    </submittedName>
</protein>
<keyword evidence="12" id="KW-1185">Reference proteome</keyword>